<feature type="transmembrane region" description="Helical" evidence="1">
    <location>
        <begin position="173"/>
        <end position="193"/>
    </location>
</feature>
<proteinExistence type="predicted"/>
<dbReference type="PANTHER" id="PTHR32063">
    <property type="match status" value="1"/>
</dbReference>
<keyword evidence="1" id="KW-0812">Transmembrane</keyword>
<accession>A0A7C5HN39</accession>
<reference evidence="2" key="1">
    <citation type="journal article" date="2020" name="mSystems">
        <title>Genome- and Community-Level Interaction Insights into Carbon Utilization and Element Cycling Functions of Hydrothermarchaeota in Hydrothermal Sediment.</title>
        <authorList>
            <person name="Zhou Z."/>
            <person name="Liu Y."/>
            <person name="Xu W."/>
            <person name="Pan J."/>
            <person name="Luo Z.H."/>
            <person name="Li M."/>
        </authorList>
    </citation>
    <scope>NUCLEOTIDE SEQUENCE [LARGE SCALE GENOMIC DNA]</scope>
    <source>
        <strain evidence="2">HyVt-74</strain>
    </source>
</reference>
<dbReference type="PRINTS" id="PR00702">
    <property type="entry name" value="ACRIFLAVINRP"/>
</dbReference>
<dbReference type="Proteomes" id="UP000886110">
    <property type="component" value="Unassembled WGS sequence"/>
</dbReference>
<feature type="non-terminal residue" evidence="2">
    <location>
        <position position="1"/>
    </location>
</feature>
<dbReference type="EMBL" id="DRTB01000041">
    <property type="protein sequence ID" value="HHE04536.1"/>
    <property type="molecule type" value="Genomic_DNA"/>
</dbReference>
<dbReference type="InterPro" id="IPR027463">
    <property type="entry name" value="AcrB_DN_DC_subdom"/>
</dbReference>
<sequence>SINPVLSYFENTGKVTIRIPYTDFAEEGERFSIVSTALKGATFPYNEEIPVIELHLRQIIADRLHISTRNLFSYVKASLSGTSVLDVERGEEKLTIMVRMGDKKNLDKLLSIKYRGLPIKELFDVKRKKVPRGIIRFNGRRCIEGILPYSGRIKMPHLPFDYEIGGEIKEYRAVLTSAVFAFLVAIFLVYMILSSFYESFFLPIIIMISVPFAVAGGFLSLLLTVTSINVISLIGIVVLSGIVVNNAIVLLDQAERFRIKGINNPAQQAAKRRLRPILMTTFTTVAGLLPISIGATLQSSLGRSVIGGILISTFITLIFIPVVYDKLVS</sequence>
<feature type="transmembrane region" description="Helical" evidence="1">
    <location>
        <begin position="200"/>
        <end position="224"/>
    </location>
</feature>
<keyword evidence="1" id="KW-1133">Transmembrane helix</keyword>
<comment type="caution">
    <text evidence="2">The sequence shown here is derived from an EMBL/GenBank/DDBJ whole genome shotgun (WGS) entry which is preliminary data.</text>
</comment>
<dbReference type="SUPFAM" id="SSF82866">
    <property type="entry name" value="Multidrug efflux transporter AcrB transmembrane domain"/>
    <property type="match status" value="1"/>
</dbReference>
<dbReference type="Pfam" id="PF00873">
    <property type="entry name" value="ACR_tran"/>
    <property type="match status" value="1"/>
</dbReference>
<feature type="transmembrane region" description="Helical" evidence="1">
    <location>
        <begin position="304"/>
        <end position="324"/>
    </location>
</feature>
<dbReference type="Gene3D" id="1.20.1640.10">
    <property type="entry name" value="Multidrug efflux transporter AcrB transmembrane domain"/>
    <property type="match status" value="1"/>
</dbReference>
<protein>
    <submittedName>
        <fullName evidence="2">Efflux RND transporter permease subunit</fullName>
    </submittedName>
</protein>
<organism evidence="2">
    <name type="scientific">candidate division WOR-3 bacterium</name>
    <dbReference type="NCBI Taxonomy" id="2052148"/>
    <lineage>
        <taxon>Bacteria</taxon>
        <taxon>Bacteria division WOR-3</taxon>
    </lineage>
</organism>
<evidence type="ECO:0000256" key="1">
    <source>
        <dbReference type="SAM" id="Phobius"/>
    </source>
</evidence>
<keyword evidence="1" id="KW-0472">Membrane</keyword>
<dbReference type="Gene3D" id="3.30.70.1440">
    <property type="entry name" value="Multidrug efflux transporter AcrB pore domain"/>
    <property type="match status" value="1"/>
</dbReference>
<dbReference type="InterPro" id="IPR001036">
    <property type="entry name" value="Acrflvin-R"/>
</dbReference>
<name>A0A7C5HN39_UNCW3</name>
<feature type="transmembrane region" description="Helical" evidence="1">
    <location>
        <begin position="230"/>
        <end position="251"/>
    </location>
</feature>
<dbReference type="PANTHER" id="PTHR32063:SF0">
    <property type="entry name" value="SWARMING MOTILITY PROTEIN SWRC"/>
    <property type="match status" value="1"/>
</dbReference>
<feature type="transmembrane region" description="Helical" evidence="1">
    <location>
        <begin position="277"/>
        <end position="298"/>
    </location>
</feature>
<evidence type="ECO:0000313" key="2">
    <source>
        <dbReference type="EMBL" id="HHE04536.1"/>
    </source>
</evidence>
<dbReference type="Gene3D" id="3.30.2090.10">
    <property type="entry name" value="Multidrug efflux transporter AcrB TolC docking domain, DN and DC subdomains"/>
    <property type="match status" value="1"/>
</dbReference>
<dbReference type="GO" id="GO:0005886">
    <property type="term" value="C:plasma membrane"/>
    <property type="evidence" value="ECO:0007669"/>
    <property type="project" value="TreeGrafter"/>
</dbReference>
<gene>
    <name evidence="2" type="ORF">ENL19_00575</name>
</gene>
<dbReference type="GO" id="GO:0042910">
    <property type="term" value="F:xenobiotic transmembrane transporter activity"/>
    <property type="evidence" value="ECO:0007669"/>
    <property type="project" value="TreeGrafter"/>
</dbReference>
<dbReference type="AlphaFoldDB" id="A0A7C5HN39"/>